<dbReference type="PANTHER" id="PTHR46825:SF9">
    <property type="entry name" value="BETA-LACTAMASE-RELATED DOMAIN-CONTAINING PROTEIN"/>
    <property type="match status" value="1"/>
</dbReference>
<dbReference type="InterPro" id="IPR050491">
    <property type="entry name" value="AmpC-like"/>
</dbReference>
<dbReference type="Proteomes" id="UP000217209">
    <property type="component" value="Chromosome"/>
</dbReference>
<dbReference type="Pfam" id="PF00144">
    <property type="entry name" value="Beta-lactamase"/>
    <property type="match status" value="1"/>
</dbReference>
<dbReference type="AlphaFoldDB" id="A0A1Q2HW46"/>
<dbReference type="KEGG" id="cgv:CGLAU_05485"/>
<dbReference type="OrthoDB" id="3171327at2"/>
<dbReference type="PANTHER" id="PTHR46825">
    <property type="entry name" value="D-ALANYL-D-ALANINE-CARBOXYPEPTIDASE/ENDOPEPTIDASE AMPH"/>
    <property type="match status" value="1"/>
</dbReference>
<name>A0A1Q2HW46_9CORY</name>
<evidence type="ECO:0000313" key="3">
    <source>
        <dbReference type="Proteomes" id="UP000217209"/>
    </source>
</evidence>
<dbReference type="RefSeq" id="WP_157731275.1">
    <property type="nucleotide sequence ID" value="NZ_CP019688.1"/>
</dbReference>
<protein>
    <submittedName>
        <fullName evidence="2">Penicillin-binding protein 4</fullName>
    </submittedName>
</protein>
<organism evidence="2 3">
    <name type="scientific">Corynebacterium glaucum</name>
    <dbReference type="NCBI Taxonomy" id="187491"/>
    <lineage>
        <taxon>Bacteria</taxon>
        <taxon>Bacillati</taxon>
        <taxon>Actinomycetota</taxon>
        <taxon>Actinomycetes</taxon>
        <taxon>Mycobacteriales</taxon>
        <taxon>Corynebacteriaceae</taxon>
        <taxon>Corynebacterium</taxon>
    </lineage>
</organism>
<evidence type="ECO:0000313" key="2">
    <source>
        <dbReference type="EMBL" id="AQQ15068.1"/>
    </source>
</evidence>
<dbReference type="Gene3D" id="3.40.710.10">
    <property type="entry name" value="DD-peptidase/beta-lactamase superfamily"/>
    <property type="match status" value="1"/>
</dbReference>
<feature type="domain" description="Beta-lactamase-related" evidence="1">
    <location>
        <begin position="61"/>
        <end position="275"/>
    </location>
</feature>
<evidence type="ECO:0000259" key="1">
    <source>
        <dbReference type="Pfam" id="PF00144"/>
    </source>
</evidence>
<gene>
    <name evidence="2" type="primary">pbpE</name>
    <name evidence="2" type="ORF">CGLAU_05485</name>
</gene>
<dbReference type="EMBL" id="CP019688">
    <property type="protein sequence ID" value="AQQ15068.1"/>
    <property type="molecule type" value="Genomic_DNA"/>
</dbReference>
<dbReference type="InterPro" id="IPR012338">
    <property type="entry name" value="Beta-lactam/transpept-like"/>
</dbReference>
<dbReference type="SUPFAM" id="SSF56601">
    <property type="entry name" value="beta-lactamase/transpeptidase-like"/>
    <property type="match status" value="1"/>
</dbReference>
<reference evidence="2 3" key="1">
    <citation type="submission" date="2016-12" db="EMBL/GenBank/DDBJ databases">
        <authorList>
            <person name="Song W.-J."/>
            <person name="Kurnit D.M."/>
        </authorList>
    </citation>
    <scope>NUCLEOTIDE SEQUENCE [LARGE SCALE GENOMIC DNA]</scope>
    <source>
        <strain evidence="2 3">DSM 30827</strain>
    </source>
</reference>
<sequence>MRNLTTTSILAGAGVGVLAAALLIAFGPRNIPLASDRTGDARIASFFADHAEKGHHQLAGFIYDNGEVTFGGLGADEHTEFEIGSVTKTFNAELVRQLIEEGSITLETTVADIIGNTGGEVDDVTLEELLNHTSGLKRLESISWYEALLSDIRDGGNPYRRQSAQDILDAAGNAKLDGRGEENYSNYGHALLGQLLAARTGVEYEELLRTRIFEPAGMTETFLSTPGRAGGLRRGLWSTGLPIEPWDMDGWAPAGAIRSTPYDMAKYVEWVAEHGRPEYGWITEADDPTYTFHNGGTFGFSSMLVWDREDPHRAAYVSGDSFKPVDDLGVGLLEVIS</sequence>
<dbReference type="InterPro" id="IPR001466">
    <property type="entry name" value="Beta-lactam-related"/>
</dbReference>
<accession>A0A1Q2HW46</accession>
<keyword evidence="3" id="KW-1185">Reference proteome</keyword>
<proteinExistence type="predicted"/>